<dbReference type="PROSITE" id="PS50011">
    <property type="entry name" value="PROTEIN_KINASE_DOM"/>
    <property type="match status" value="1"/>
</dbReference>
<evidence type="ECO:0000256" key="4">
    <source>
        <dbReference type="ARBA" id="ARBA00022777"/>
    </source>
</evidence>
<evidence type="ECO:0000259" key="6">
    <source>
        <dbReference type="PROSITE" id="PS50011"/>
    </source>
</evidence>
<dbReference type="AlphaFoldDB" id="A0A4Z2FS73"/>
<dbReference type="PANTHER" id="PTHR24353:SF37">
    <property type="entry name" value="CAMP-DEPENDENT PROTEIN KINASE CATALYTIC SUBUNIT PRKX"/>
    <property type="match status" value="1"/>
</dbReference>
<accession>A0A4Z2FS73</accession>
<reference evidence="8 9" key="1">
    <citation type="submission" date="2019-03" db="EMBL/GenBank/DDBJ databases">
        <title>First draft genome of Liparis tanakae, snailfish: a comprehensive survey of snailfish specific genes.</title>
        <authorList>
            <person name="Kim W."/>
            <person name="Song I."/>
            <person name="Jeong J.-H."/>
            <person name="Kim D."/>
            <person name="Kim S."/>
            <person name="Ryu S."/>
            <person name="Song J.Y."/>
            <person name="Lee S.K."/>
        </authorList>
    </citation>
    <scope>NUCLEOTIDE SEQUENCE [LARGE SCALE GENOMIC DNA]</scope>
    <source>
        <tissue evidence="8">Muscle</tissue>
    </source>
</reference>
<sequence>MDSNVIDLPLCAIRTWTLCGTPEYLAPEVIQSKGHGRAVDWWALGILVFEMLAGDLIKKFLNGADDVKKHRWFKVVDWEAVPLRKMKPPIVPKVSHEGDTSNFDVYPEDDWKKDPAVPQKDLEIFKNF</sequence>
<dbReference type="InterPro" id="IPR000961">
    <property type="entry name" value="AGC-kinase_C"/>
</dbReference>
<evidence type="ECO:0000256" key="2">
    <source>
        <dbReference type="ARBA" id="ARBA00022679"/>
    </source>
</evidence>
<comment type="caution">
    <text evidence="8">The sequence shown here is derived from an EMBL/GenBank/DDBJ whole genome shotgun (WGS) entry which is preliminary data.</text>
</comment>
<dbReference type="GO" id="GO:0005952">
    <property type="term" value="C:cAMP-dependent protein kinase complex"/>
    <property type="evidence" value="ECO:0007669"/>
    <property type="project" value="TreeGrafter"/>
</dbReference>
<dbReference type="Gene3D" id="3.30.200.20">
    <property type="entry name" value="Phosphorylase Kinase, domain 1"/>
    <property type="match status" value="1"/>
</dbReference>
<evidence type="ECO:0000256" key="5">
    <source>
        <dbReference type="ARBA" id="ARBA00022840"/>
    </source>
</evidence>
<evidence type="ECO:0000256" key="1">
    <source>
        <dbReference type="ARBA" id="ARBA00022527"/>
    </source>
</evidence>
<name>A0A4Z2FS73_9TELE</name>
<feature type="domain" description="Protein kinase" evidence="6">
    <location>
        <begin position="1"/>
        <end position="128"/>
    </location>
</feature>
<dbReference type="GO" id="GO:0005829">
    <property type="term" value="C:cytosol"/>
    <property type="evidence" value="ECO:0007669"/>
    <property type="project" value="TreeGrafter"/>
</dbReference>
<dbReference type="Proteomes" id="UP000314294">
    <property type="component" value="Unassembled WGS sequence"/>
</dbReference>
<dbReference type="SMART" id="SM00133">
    <property type="entry name" value="S_TK_X"/>
    <property type="match status" value="1"/>
</dbReference>
<dbReference type="OrthoDB" id="63267at2759"/>
<proteinExistence type="predicted"/>
<keyword evidence="1" id="KW-0723">Serine/threonine-protein kinase</keyword>
<keyword evidence="3" id="KW-0547">Nucleotide-binding</keyword>
<keyword evidence="9" id="KW-1185">Reference proteome</keyword>
<evidence type="ECO:0000256" key="3">
    <source>
        <dbReference type="ARBA" id="ARBA00022741"/>
    </source>
</evidence>
<evidence type="ECO:0000313" key="8">
    <source>
        <dbReference type="EMBL" id="TNN43720.1"/>
    </source>
</evidence>
<feature type="domain" description="AGC-kinase C-terminal" evidence="7">
    <location>
        <begin position="74"/>
        <end position="128"/>
    </location>
</feature>
<dbReference type="InterPro" id="IPR000719">
    <property type="entry name" value="Prot_kinase_dom"/>
</dbReference>
<dbReference type="Pfam" id="PF00069">
    <property type="entry name" value="Pkinase"/>
    <property type="match status" value="1"/>
</dbReference>
<evidence type="ECO:0000313" key="9">
    <source>
        <dbReference type="Proteomes" id="UP000314294"/>
    </source>
</evidence>
<dbReference type="Gene3D" id="1.10.510.10">
    <property type="entry name" value="Transferase(Phosphotransferase) domain 1"/>
    <property type="match status" value="2"/>
</dbReference>
<gene>
    <name evidence="8" type="primary">PRKX</name>
    <name evidence="8" type="ORF">EYF80_046104</name>
</gene>
<dbReference type="PROSITE" id="PS51285">
    <property type="entry name" value="AGC_KINASE_CTER"/>
    <property type="match status" value="1"/>
</dbReference>
<keyword evidence="5" id="KW-0067">ATP-binding</keyword>
<keyword evidence="2" id="KW-0808">Transferase</keyword>
<dbReference type="GO" id="GO:0004691">
    <property type="term" value="F:cAMP-dependent protein kinase activity"/>
    <property type="evidence" value="ECO:0007669"/>
    <property type="project" value="TreeGrafter"/>
</dbReference>
<dbReference type="SUPFAM" id="SSF56112">
    <property type="entry name" value="Protein kinase-like (PK-like)"/>
    <property type="match status" value="1"/>
</dbReference>
<keyword evidence="4 8" id="KW-0418">Kinase</keyword>
<dbReference type="GO" id="GO:0005524">
    <property type="term" value="F:ATP binding"/>
    <property type="evidence" value="ECO:0007669"/>
    <property type="project" value="UniProtKB-KW"/>
</dbReference>
<evidence type="ECO:0000259" key="7">
    <source>
        <dbReference type="PROSITE" id="PS51285"/>
    </source>
</evidence>
<dbReference type="EMBL" id="SRLO01000949">
    <property type="protein sequence ID" value="TNN43720.1"/>
    <property type="molecule type" value="Genomic_DNA"/>
</dbReference>
<dbReference type="PANTHER" id="PTHR24353">
    <property type="entry name" value="CYCLIC NUCLEOTIDE-DEPENDENT PROTEIN KINASE"/>
    <property type="match status" value="1"/>
</dbReference>
<protein>
    <submittedName>
        <fullName evidence="8">cAMP-dependent protein kinase catalytic subunit PRKX</fullName>
    </submittedName>
</protein>
<dbReference type="InterPro" id="IPR011009">
    <property type="entry name" value="Kinase-like_dom_sf"/>
</dbReference>
<organism evidence="8 9">
    <name type="scientific">Liparis tanakae</name>
    <name type="common">Tanaka's snailfish</name>
    <dbReference type="NCBI Taxonomy" id="230148"/>
    <lineage>
        <taxon>Eukaryota</taxon>
        <taxon>Metazoa</taxon>
        <taxon>Chordata</taxon>
        <taxon>Craniata</taxon>
        <taxon>Vertebrata</taxon>
        <taxon>Euteleostomi</taxon>
        <taxon>Actinopterygii</taxon>
        <taxon>Neopterygii</taxon>
        <taxon>Teleostei</taxon>
        <taxon>Neoteleostei</taxon>
        <taxon>Acanthomorphata</taxon>
        <taxon>Eupercaria</taxon>
        <taxon>Perciformes</taxon>
        <taxon>Cottioidei</taxon>
        <taxon>Cottales</taxon>
        <taxon>Liparidae</taxon>
        <taxon>Liparis</taxon>
    </lineage>
</organism>